<keyword evidence="5" id="KW-1278">Translocase</keyword>
<feature type="region of interest" description="Disordered" evidence="6">
    <location>
        <begin position="270"/>
        <end position="296"/>
    </location>
</feature>
<feature type="transmembrane region" description="Helical" evidence="7">
    <location>
        <begin position="306"/>
        <end position="328"/>
    </location>
</feature>
<reference evidence="9" key="1">
    <citation type="submission" date="2021-01" db="EMBL/GenBank/DDBJ databases">
        <title>Genomic Encyclopedia of Type Strains, Phase IV (KMG-IV): sequencing the most valuable type-strain genomes for metagenomic binning, comparative biology and taxonomic classification.</title>
        <authorList>
            <person name="Goeker M."/>
        </authorList>
    </citation>
    <scope>NUCLEOTIDE SEQUENCE</scope>
    <source>
        <strain evidence="9">DSM 21943</strain>
    </source>
</reference>
<dbReference type="InterPro" id="IPR027417">
    <property type="entry name" value="P-loop_NTPase"/>
</dbReference>
<feature type="compositionally biased region" description="Basic residues" evidence="6">
    <location>
        <begin position="286"/>
        <end position="296"/>
    </location>
</feature>
<organism evidence="9 10">
    <name type="scientific">Shouchella xiaoxiensis</name>
    <dbReference type="NCBI Taxonomy" id="766895"/>
    <lineage>
        <taxon>Bacteria</taxon>
        <taxon>Bacillati</taxon>
        <taxon>Bacillota</taxon>
        <taxon>Bacilli</taxon>
        <taxon>Bacillales</taxon>
        <taxon>Bacillaceae</taxon>
        <taxon>Shouchella</taxon>
    </lineage>
</organism>
<evidence type="ECO:0000256" key="3">
    <source>
        <dbReference type="ARBA" id="ARBA00022741"/>
    </source>
</evidence>
<dbReference type="PANTHER" id="PTHR46743:SF2">
    <property type="entry name" value="TEICHOIC ACIDS EXPORT ATP-BINDING PROTEIN TAGH"/>
    <property type="match status" value="1"/>
</dbReference>
<dbReference type="PANTHER" id="PTHR46743">
    <property type="entry name" value="TEICHOIC ACIDS EXPORT ATP-BINDING PROTEIN TAGH"/>
    <property type="match status" value="1"/>
</dbReference>
<accession>A0ABS2SXY6</accession>
<evidence type="ECO:0000313" key="10">
    <source>
        <dbReference type="Proteomes" id="UP001179280"/>
    </source>
</evidence>
<sequence length="543" mass="61663">MNPKIKLEGVSKKYTLFHNNVEKLKAMFFPKMREQNRDFYALKNISLEIFEGETIGIVGINGSGKSTISNILSSVIPPTEGEMDIRGETSLIAINVGLSNNLNGYENIEQKCLMHGFNKKQITELMPSIEEFADIGDFINQPVKNYSSGMKSRLGFAISAHTNPDIMIVDEALSVGDKTFYKKCKDKINEFKAEGKTIIFISHNIREVKNLSDRVLWLHNGEVRDFGETKSVITSYKEYIKWFNKLPKVEKKAHKQELKQLRSVQLDSIETEEEERPYDPDQAPLRKSKKGKKARKVKDDKRGVQAVLFFTQLALFLTVFLLAAYLLALQPFLESIGSSEASVHEEQMVESVNAPLEELNELVLYESSIDAVVQAAETAIYTEPDLETPQLYVPFGTEVKVIGHDQSNSLVVTENDGDDLFLKKEDLFLIEDKGLDVDWDRMEPFLSEDVRLYLPFSLAYIGESLESVLNQVNFLTADEYGFGYYETETGIQYKVNELGTIVALLIPLKGDQMMHENTSNYQVGNQHIILDETLSWAYIYSNN</sequence>
<name>A0ABS2SXY6_9BACI</name>
<comment type="similarity">
    <text evidence="1">Belongs to the ABC transporter superfamily.</text>
</comment>
<evidence type="ECO:0000256" key="7">
    <source>
        <dbReference type="SAM" id="Phobius"/>
    </source>
</evidence>
<dbReference type="InterPro" id="IPR003439">
    <property type="entry name" value="ABC_transporter-like_ATP-bd"/>
</dbReference>
<evidence type="ECO:0000313" key="9">
    <source>
        <dbReference type="EMBL" id="MBM7840061.1"/>
    </source>
</evidence>
<dbReference type="PROSITE" id="PS50893">
    <property type="entry name" value="ABC_TRANSPORTER_2"/>
    <property type="match status" value="1"/>
</dbReference>
<dbReference type="SUPFAM" id="SSF52540">
    <property type="entry name" value="P-loop containing nucleoside triphosphate hydrolases"/>
    <property type="match status" value="1"/>
</dbReference>
<evidence type="ECO:0000256" key="5">
    <source>
        <dbReference type="ARBA" id="ARBA00022967"/>
    </source>
</evidence>
<keyword evidence="10" id="KW-1185">Reference proteome</keyword>
<dbReference type="Gene3D" id="3.40.50.300">
    <property type="entry name" value="P-loop containing nucleotide triphosphate hydrolases"/>
    <property type="match status" value="1"/>
</dbReference>
<dbReference type="InterPro" id="IPR017871">
    <property type="entry name" value="ABC_transporter-like_CS"/>
</dbReference>
<evidence type="ECO:0000259" key="8">
    <source>
        <dbReference type="PROSITE" id="PS50893"/>
    </source>
</evidence>
<protein>
    <submittedName>
        <fullName evidence="9">Teichoic acid transport system ATP-binding protein</fullName>
    </submittedName>
</protein>
<dbReference type="InterPro" id="IPR003593">
    <property type="entry name" value="AAA+_ATPase"/>
</dbReference>
<dbReference type="CDD" id="cd03220">
    <property type="entry name" value="ABC_KpsT_Wzt"/>
    <property type="match status" value="1"/>
</dbReference>
<dbReference type="InterPro" id="IPR050683">
    <property type="entry name" value="Bact_Polysacc_Export_ATP-bd"/>
</dbReference>
<keyword evidence="2" id="KW-0813">Transport</keyword>
<proteinExistence type="inferred from homology"/>
<dbReference type="GO" id="GO:0005524">
    <property type="term" value="F:ATP binding"/>
    <property type="evidence" value="ECO:0007669"/>
    <property type="project" value="UniProtKB-KW"/>
</dbReference>
<dbReference type="Pfam" id="PF00005">
    <property type="entry name" value="ABC_tran"/>
    <property type="match status" value="1"/>
</dbReference>
<evidence type="ECO:0000256" key="2">
    <source>
        <dbReference type="ARBA" id="ARBA00022448"/>
    </source>
</evidence>
<feature type="domain" description="ABC transporter" evidence="8">
    <location>
        <begin position="5"/>
        <end position="245"/>
    </location>
</feature>
<keyword evidence="7" id="KW-0812">Transmembrane</keyword>
<gene>
    <name evidence="9" type="ORF">JOC54_003341</name>
</gene>
<comment type="caution">
    <text evidence="9">The sequence shown here is derived from an EMBL/GenBank/DDBJ whole genome shotgun (WGS) entry which is preliminary data.</text>
</comment>
<dbReference type="EMBL" id="JAFBCV010000011">
    <property type="protein sequence ID" value="MBM7840061.1"/>
    <property type="molecule type" value="Genomic_DNA"/>
</dbReference>
<evidence type="ECO:0000256" key="1">
    <source>
        <dbReference type="ARBA" id="ARBA00005417"/>
    </source>
</evidence>
<dbReference type="PROSITE" id="PS00211">
    <property type="entry name" value="ABC_TRANSPORTER_1"/>
    <property type="match status" value="1"/>
</dbReference>
<dbReference type="InterPro" id="IPR015860">
    <property type="entry name" value="ABC_transpr_TagH-like"/>
</dbReference>
<keyword evidence="4 9" id="KW-0067">ATP-binding</keyword>
<evidence type="ECO:0000256" key="4">
    <source>
        <dbReference type="ARBA" id="ARBA00022840"/>
    </source>
</evidence>
<evidence type="ECO:0000256" key="6">
    <source>
        <dbReference type="SAM" id="MobiDB-lite"/>
    </source>
</evidence>
<keyword evidence="7" id="KW-0472">Membrane</keyword>
<dbReference type="Proteomes" id="UP001179280">
    <property type="component" value="Unassembled WGS sequence"/>
</dbReference>
<keyword evidence="7" id="KW-1133">Transmembrane helix</keyword>
<keyword evidence="3" id="KW-0547">Nucleotide-binding</keyword>
<dbReference type="SMART" id="SM00382">
    <property type="entry name" value="AAA"/>
    <property type="match status" value="1"/>
</dbReference>